<dbReference type="SUPFAM" id="SSF46785">
    <property type="entry name" value="Winged helix' DNA-binding domain"/>
    <property type="match status" value="1"/>
</dbReference>
<evidence type="ECO:0000256" key="4">
    <source>
        <dbReference type="ARBA" id="ARBA00023163"/>
    </source>
</evidence>
<name>A0A840N8S1_9PSEU</name>
<dbReference type="InterPro" id="IPR000847">
    <property type="entry name" value="LysR_HTH_N"/>
</dbReference>
<dbReference type="Pfam" id="PF03466">
    <property type="entry name" value="LysR_substrate"/>
    <property type="match status" value="1"/>
</dbReference>
<dbReference type="GO" id="GO:0032993">
    <property type="term" value="C:protein-DNA complex"/>
    <property type="evidence" value="ECO:0007669"/>
    <property type="project" value="TreeGrafter"/>
</dbReference>
<dbReference type="InterPro" id="IPR036390">
    <property type="entry name" value="WH_DNA-bd_sf"/>
</dbReference>
<evidence type="ECO:0000259" key="5">
    <source>
        <dbReference type="PROSITE" id="PS50931"/>
    </source>
</evidence>
<dbReference type="InterPro" id="IPR005119">
    <property type="entry name" value="LysR_subst-bd"/>
</dbReference>
<comment type="caution">
    <text evidence="6">The sequence shown here is derived from an EMBL/GenBank/DDBJ whole genome shotgun (WGS) entry which is preliminary data.</text>
</comment>
<protein>
    <submittedName>
        <fullName evidence="6">DNA-binding transcriptional LysR family regulator</fullName>
    </submittedName>
</protein>
<dbReference type="SUPFAM" id="SSF53850">
    <property type="entry name" value="Periplasmic binding protein-like II"/>
    <property type="match status" value="1"/>
</dbReference>
<reference evidence="6 7" key="1">
    <citation type="submission" date="2020-08" db="EMBL/GenBank/DDBJ databases">
        <title>Sequencing the genomes of 1000 actinobacteria strains.</title>
        <authorList>
            <person name="Klenk H.-P."/>
        </authorList>
    </citation>
    <scope>NUCLEOTIDE SEQUENCE [LARGE SCALE GENOMIC DNA]</scope>
    <source>
        <strain evidence="6 7">DSM 45582</strain>
    </source>
</reference>
<dbReference type="Pfam" id="PF00126">
    <property type="entry name" value="HTH_1"/>
    <property type="match status" value="1"/>
</dbReference>
<dbReference type="CDD" id="cd05466">
    <property type="entry name" value="PBP2_LTTR_substrate"/>
    <property type="match status" value="1"/>
</dbReference>
<keyword evidence="3 6" id="KW-0238">DNA-binding</keyword>
<gene>
    <name evidence="6" type="ORF">BJ969_000319</name>
</gene>
<dbReference type="RefSeq" id="WP_184476623.1">
    <property type="nucleotide sequence ID" value="NZ_JACHIV010000001.1"/>
</dbReference>
<proteinExistence type="inferred from homology"/>
<dbReference type="PANTHER" id="PTHR30346">
    <property type="entry name" value="TRANSCRIPTIONAL DUAL REGULATOR HCAR-RELATED"/>
    <property type="match status" value="1"/>
</dbReference>
<feature type="domain" description="HTH lysR-type" evidence="5">
    <location>
        <begin position="1"/>
        <end position="51"/>
    </location>
</feature>
<keyword evidence="2" id="KW-0805">Transcription regulation</keyword>
<sequence>MVAALANEGSISRAAQRLTLPQPSLTMQLRRIESALGGPLFVRSNSGISPTVLGERIIPLMVELAARADQIASESSSVSAGVIRVATAEWTPVGLRSELAERLPDVELQTVTLEAALCVQAVSDDAHTACVVPCEEAEDPVRGATADLVSEVIFREPMWLAVPAGHPLAEAELADRARLHSLTWVRHRHGHWFHVMEQKFFGKLELVAPEVVHHAAGQAEVMSWVTGAGAAALVSPTGPLTSGVALVPPEDAVWRKVLLVSRRGAVSPDRLRGIADAVRENYCVLARRVPAYWTWLRCHRGEVRELEDHLDAVASTG</sequence>
<comment type="similarity">
    <text evidence="1">Belongs to the LysR transcriptional regulatory family.</text>
</comment>
<accession>A0A840N8S1</accession>
<evidence type="ECO:0000256" key="2">
    <source>
        <dbReference type="ARBA" id="ARBA00023015"/>
    </source>
</evidence>
<evidence type="ECO:0000313" key="6">
    <source>
        <dbReference type="EMBL" id="MBB5067231.1"/>
    </source>
</evidence>
<dbReference type="PANTHER" id="PTHR30346:SF0">
    <property type="entry name" value="HCA OPERON TRANSCRIPTIONAL ACTIVATOR HCAR"/>
    <property type="match status" value="1"/>
</dbReference>
<dbReference type="Gene3D" id="1.10.10.10">
    <property type="entry name" value="Winged helix-like DNA-binding domain superfamily/Winged helix DNA-binding domain"/>
    <property type="match status" value="1"/>
</dbReference>
<evidence type="ECO:0000256" key="3">
    <source>
        <dbReference type="ARBA" id="ARBA00023125"/>
    </source>
</evidence>
<dbReference type="GO" id="GO:0003700">
    <property type="term" value="F:DNA-binding transcription factor activity"/>
    <property type="evidence" value="ECO:0007669"/>
    <property type="project" value="InterPro"/>
</dbReference>
<dbReference type="InterPro" id="IPR036388">
    <property type="entry name" value="WH-like_DNA-bd_sf"/>
</dbReference>
<organism evidence="6 7">
    <name type="scientific">Saccharopolyspora gloriosae</name>
    <dbReference type="NCBI Taxonomy" id="455344"/>
    <lineage>
        <taxon>Bacteria</taxon>
        <taxon>Bacillati</taxon>
        <taxon>Actinomycetota</taxon>
        <taxon>Actinomycetes</taxon>
        <taxon>Pseudonocardiales</taxon>
        <taxon>Pseudonocardiaceae</taxon>
        <taxon>Saccharopolyspora</taxon>
    </lineage>
</organism>
<keyword evidence="4" id="KW-0804">Transcription</keyword>
<dbReference type="PROSITE" id="PS50931">
    <property type="entry name" value="HTH_LYSR"/>
    <property type="match status" value="1"/>
</dbReference>
<evidence type="ECO:0000313" key="7">
    <source>
        <dbReference type="Proteomes" id="UP000580474"/>
    </source>
</evidence>
<dbReference type="AlphaFoldDB" id="A0A840N8S1"/>
<keyword evidence="7" id="KW-1185">Reference proteome</keyword>
<evidence type="ECO:0000256" key="1">
    <source>
        <dbReference type="ARBA" id="ARBA00009437"/>
    </source>
</evidence>
<dbReference type="EMBL" id="JACHIV010000001">
    <property type="protein sequence ID" value="MBB5067231.1"/>
    <property type="molecule type" value="Genomic_DNA"/>
</dbReference>
<dbReference type="GO" id="GO:0003677">
    <property type="term" value="F:DNA binding"/>
    <property type="evidence" value="ECO:0007669"/>
    <property type="project" value="UniProtKB-KW"/>
</dbReference>
<dbReference type="PRINTS" id="PR00039">
    <property type="entry name" value="HTHLYSR"/>
</dbReference>
<dbReference type="Proteomes" id="UP000580474">
    <property type="component" value="Unassembled WGS sequence"/>
</dbReference>
<dbReference type="Gene3D" id="3.40.190.10">
    <property type="entry name" value="Periplasmic binding protein-like II"/>
    <property type="match status" value="2"/>
</dbReference>